<dbReference type="Pfam" id="PF00253">
    <property type="entry name" value="Ribosomal_S14"/>
    <property type="match status" value="1"/>
</dbReference>
<dbReference type="GO" id="GO:0005763">
    <property type="term" value="C:mitochondrial small ribosomal subunit"/>
    <property type="evidence" value="ECO:0007669"/>
    <property type="project" value="TreeGrafter"/>
</dbReference>
<keyword evidence="3" id="KW-0687">Ribonucleoprotein</keyword>
<dbReference type="Proteomes" id="UP000694540">
    <property type="component" value="Unplaced"/>
</dbReference>
<dbReference type="InterPro" id="IPR001209">
    <property type="entry name" value="Ribosomal_uS14"/>
</dbReference>
<comment type="similarity">
    <text evidence="1">Belongs to the universal ribosomal protein uS14 family.</text>
</comment>
<evidence type="ECO:0000256" key="1">
    <source>
        <dbReference type="ARBA" id="ARBA00009083"/>
    </source>
</evidence>
<dbReference type="GeneTree" id="ENSGT00390000015663"/>
<dbReference type="GO" id="GO:0003735">
    <property type="term" value="F:structural constituent of ribosome"/>
    <property type="evidence" value="ECO:0007669"/>
    <property type="project" value="InterPro"/>
</dbReference>
<dbReference type="PANTHER" id="PTHR19836">
    <property type="entry name" value="30S RIBOSOMAL PROTEIN S14"/>
    <property type="match status" value="1"/>
</dbReference>
<dbReference type="Ensembl" id="ENSCWAT00000003039.1">
    <property type="protein sequence ID" value="ENSCWAP00000002794.1"/>
    <property type="gene ID" value="ENSCWAG00000002243.1"/>
</dbReference>
<sequence>QDDGRKETLVTWLSASGQVQSYYVDWEMLHKVKRRKMAREYAEERLRISSLRKNATLPKDVQEAADEIVALPKDSCPVRVGNWCVMTPHPRGVKRCWRLSCIIFCHLADHGPLTGV</sequence>
<proteinExistence type="inferred from homology"/>
<evidence type="ECO:0000313" key="5">
    <source>
        <dbReference type="Proteomes" id="UP000694540"/>
    </source>
</evidence>
<dbReference type="GO" id="GO:0006412">
    <property type="term" value="P:translation"/>
    <property type="evidence" value="ECO:0007669"/>
    <property type="project" value="InterPro"/>
</dbReference>
<keyword evidence="2" id="KW-0689">Ribosomal protein</keyword>
<dbReference type="AlphaFoldDB" id="A0A8C3VPG6"/>
<protein>
    <submittedName>
        <fullName evidence="4">Uncharacterized protein</fullName>
    </submittedName>
</protein>
<reference evidence="4" key="1">
    <citation type="submission" date="2025-08" db="UniProtKB">
        <authorList>
            <consortium name="Ensembl"/>
        </authorList>
    </citation>
    <scope>IDENTIFICATION</scope>
</reference>
<evidence type="ECO:0000313" key="4">
    <source>
        <dbReference type="Ensembl" id="ENSCWAP00000002794.1"/>
    </source>
</evidence>
<evidence type="ECO:0000256" key="2">
    <source>
        <dbReference type="ARBA" id="ARBA00022980"/>
    </source>
</evidence>
<keyword evidence="5" id="KW-1185">Reference proteome</keyword>
<dbReference type="Gene3D" id="1.10.287.1480">
    <property type="match status" value="1"/>
</dbReference>
<dbReference type="PANTHER" id="PTHR19836:SF19">
    <property type="entry name" value="SMALL RIBOSOMAL SUBUNIT PROTEIN US14M"/>
    <property type="match status" value="1"/>
</dbReference>
<reference evidence="4" key="2">
    <citation type="submission" date="2025-09" db="UniProtKB">
        <authorList>
            <consortium name="Ensembl"/>
        </authorList>
    </citation>
    <scope>IDENTIFICATION</scope>
</reference>
<accession>A0A8C3VPG6</accession>
<evidence type="ECO:0000256" key="3">
    <source>
        <dbReference type="ARBA" id="ARBA00023274"/>
    </source>
</evidence>
<dbReference type="SUPFAM" id="SSF57716">
    <property type="entry name" value="Glucocorticoid receptor-like (DNA-binding domain)"/>
    <property type="match status" value="1"/>
</dbReference>
<name>A0A8C3VPG6_9CETA</name>
<organism evidence="4 5">
    <name type="scientific">Catagonus wagneri</name>
    <name type="common">Chacoan peccary</name>
    <dbReference type="NCBI Taxonomy" id="51154"/>
    <lineage>
        <taxon>Eukaryota</taxon>
        <taxon>Metazoa</taxon>
        <taxon>Chordata</taxon>
        <taxon>Craniata</taxon>
        <taxon>Vertebrata</taxon>
        <taxon>Euteleostomi</taxon>
        <taxon>Mammalia</taxon>
        <taxon>Eutheria</taxon>
        <taxon>Laurasiatheria</taxon>
        <taxon>Artiodactyla</taxon>
        <taxon>Suina</taxon>
        <taxon>Tayassuidae</taxon>
        <taxon>Catagonus</taxon>
    </lineage>
</organism>